<dbReference type="RefSeq" id="WP_170160182.1">
    <property type="nucleotide sequence ID" value="NZ_RBXP01000014.1"/>
</dbReference>
<sequence length="281" mass="30318">MPARPRFPGRLGAIALLCLLACSRAAFAEAAPLRLGIMPFNSTLALLKTHQPLIAHLERSLGRRVVVHSAADYFTHINQLLAGDYDLAITGPHFGAMAAERGMRLLFRYTAELRLLVVVRNDAAIERASDLRGRRLALPSRLSLASLGGVRWLAENGLQPGRDFRMIEYSSHGAAVAAVAAGEADAAITAHTPLRQVPEDILAQTRVLASNVSVPHVMTLAHERLGAAEIDRIRGALAAFPATAAGQAFFRDTAYRGYVEVSAADLAELRPFVALTVNMMR</sequence>
<evidence type="ECO:0000313" key="3">
    <source>
        <dbReference type="Proteomes" id="UP000270626"/>
    </source>
</evidence>
<feature type="signal peptide" evidence="1">
    <location>
        <begin position="1"/>
        <end position="28"/>
    </location>
</feature>
<comment type="caution">
    <text evidence="2">The sequence shown here is derived from an EMBL/GenBank/DDBJ whole genome shotgun (WGS) entry which is preliminary data.</text>
</comment>
<name>A0A495WBC2_9RHOO</name>
<keyword evidence="1" id="KW-0732">Signal</keyword>
<reference evidence="2 3" key="1">
    <citation type="submission" date="2018-10" db="EMBL/GenBank/DDBJ databases">
        <title>Genomic Encyclopedia of Type Strains, Phase IV (KMG-IV): sequencing the most valuable type-strain genomes for metagenomic binning, comparative biology and taxonomic classification.</title>
        <authorList>
            <person name="Goeker M."/>
        </authorList>
    </citation>
    <scope>NUCLEOTIDE SEQUENCE [LARGE SCALE GENOMIC DNA]</scope>
    <source>
        <strain evidence="2 3">DSM 23841</strain>
    </source>
</reference>
<protein>
    <submittedName>
        <fullName evidence="2">Phosphonate transport system substrate-binding protein</fullName>
    </submittedName>
</protein>
<dbReference type="Gene3D" id="3.40.190.10">
    <property type="entry name" value="Periplasmic binding protein-like II"/>
    <property type="match status" value="2"/>
</dbReference>
<proteinExistence type="predicted"/>
<accession>A0A495WBC2</accession>
<dbReference type="EMBL" id="RBXP01000014">
    <property type="protein sequence ID" value="RKT58659.1"/>
    <property type="molecule type" value="Genomic_DNA"/>
</dbReference>
<dbReference type="SUPFAM" id="SSF53850">
    <property type="entry name" value="Periplasmic binding protein-like II"/>
    <property type="match status" value="1"/>
</dbReference>
<dbReference type="Pfam" id="PF12974">
    <property type="entry name" value="Phosphonate-bd"/>
    <property type="match status" value="1"/>
</dbReference>
<dbReference type="PANTHER" id="PTHR30024:SF17">
    <property type="entry name" value="SOLUTE-BINDING PROTEIN FAMILY 3_N-TERMINAL DOMAIN-CONTAINING PROTEIN"/>
    <property type="match status" value="1"/>
</dbReference>
<dbReference type="AlphaFoldDB" id="A0A495WBC2"/>
<gene>
    <name evidence="2" type="ORF">DFR40_1681</name>
</gene>
<feature type="chain" id="PRO_5019867363" evidence="1">
    <location>
        <begin position="29"/>
        <end position="281"/>
    </location>
</feature>
<organism evidence="2 3">
    <name type="scientific">Azonexus fungiphilus</name>
    <dbReference type="NCBI Taxonomy" id="146940"/>
    <lineage>
        <taxon>Bacteria</taxon>
        <taxon>Pseudomonadati</taxon>
        <taxon>Pseudomonadota</taxon>
        <taxon>Betaproteobacteria</taxon>
        <taxon>Rhodocyclales</taxon>
        <taxon>Azonexaceae</taxon>
        <taxon>Azonexus</taxon>
    </lineage>
</organism>
<keyword evidence="3" id="KW-1185">Reference proteome</keyword>
<dbReference type="Proteomes" id="UP000270626">
    <property type="component" value="Unassembled WGS sequence"/>
</dbReference>
<evidence type="ECO:0000256" key="1">
    <source>
        <dbReference type="SAM" id="SignalP"/>
    </source>
</evidence>
<evidence type="ECO:0000313" key="2">
    <source>
        <dbReference type="EMBL" id="RKT58659.1"/>
    </source>
</evidence>
<dbReference type="PANTHER" id="PTHR30024">
    <property type="entry name" value="ALIPHATIC SULFONATES-BINDING PROTEIN-RELATED"/>
    <property type="match status" value="1"/>
</dbReference>